<dbReference type="InterPro" id="IPR021719">
    <property type="entry name" value="Prot_inh_I78"/>
</dbReference>
<keyword evidence="1" id="KW-0732">Signal</keyword>
<evidence type="ECO:0000313" key="2">
    <source>
        <dbReference type="EMBL" id="KTT74639.1"/>
    </source>
</evidence>
<dbReference type="Gene3D" id="3.30.10.10">
    <property type="entry name" value="Trypsin Inhibitor V, subunit A"/>
    <property type="match status" value="1"/>
</dbReference>
<comment type="caution">
    <text evidence="2">The sequence shown here is derived from an EMBL/GenBank/DDBJ whole genome shotgun (WGS) entry which is preliminary data.</text>
</comment>
<protein>
    <recommendedName>
        <fullName evidence="4">Peptidase inhibitor I78</fullName>
    </recommendedName>
</protein>
<evidence type="ECO:0000256" key="1">
    <source>
        <dbReference type="SAM" id="SignalP"/>
    </source>
</evidence>
<accession>A0A147I6R0</accession>
<gene>
    <name evidence="2" type="ORF">NS334_04415</name>
</gene>
<dbReference type="OrthoDB" id="8724542at2"/>
<dbReference type="PANTHER" id="PTHR39600:SF1">
    <property type="entry name" value="PEPTIDASE INHIBITOR I78 FAMILY PROTEIN"/>
    <property type="match status" value="1"/>
</dbReference>
<name>A0A147I6R0_9SPHN</name>
<reference evidence="2 3" key="1">
    <citation type="journal article" date="2016" name="Front. Microbiol.">
        <title>Genomic Resource of Rice Seed Associated Bacteria.</title>
        <authorList>
            <person name="Midha S."/>
            <person name="Bansal K."/>
            <person name="Sharma S."/>
            <person name="Kumar N."/>
            <person name="Patil P.P."/>
            <person name="Chaudhry V."/>
            <person name="Patil P.B."/>
        </authorList>
    </citation>
    <scope>NUCLEOTIDE SEQUENCE [LARGE SCALE GENOMIC DNA]</scope>
    <source>
        <strain evidence="2 3">NS334</strain>
    </source>
</reference>
<dbReference type="PANTHER" id="PTHR39600">
    <property type="entry name" value="PEPTIDASE INHIBITOR I78 FAMILY PROTEIN"/>
    <property type="match status" value="1"/>
</dbReference>
<keyword evidence="3" id="KW-1185">Reference proteome</keyword>
<evidence type="ECO:0000313" key="3">
    <source>
        <dbReference type="Proteomes" id="UP000074310"/>
    </source>
</evidence>
<dbReference type="RefSeq" id="WP_058754768.1">
    <property type="nucleotide sequence ID" value="NZ_LDTB01000010.1"/>
</dbReference>
<dbReference type="EMBL" id="LDTB01000010">
    <property type="protein sequence ID" value="KTT74639.1"/>
    <property type="molecule type" value="Genomic_DNA"/>
</dbReference>
<dbReference type="Pfam" id="PF11720">
    <property type="entry name" value="Inhibitor_I78"/>
    <property type="match status" value="1"/>
</dbReference>
<feature type="chain" id="PRO_5007548318" description="Peptidase inhibitor I78" evidence="1">
    <location>
        <begin position="24"/>
        <end position="102"/>
    </location>
</feature>
<proteinExistence type="predicted"/>
<evidence type="ECO:0008006" key="4">
    <source>
        <dbReference type="Google" id="ProtNLM"/>
    </source>
</evidence>
<feature type="signal peptide" evidence="1">
    <location>
        <begin position="1"/>
        <end position="23"/>
    </location>
</feature>
<dbReference type="PROSITE" id="PS51257">
    <property type="entry name" value="PROKAR_LIPOPROTEIN"/>
    <property type="match status" value="1"/>
</dbReference>
<organism evidence="2 3">
    <name type="scientific">Sphingomonas endophytica</name>
    <dbReference type="NCBI Taxonomy" id="869719"/>
    <lineage>
        <taxon>Bacteria</taxon>
        <taxon>Pseudomonadati</taxon>
        <taxon>Pseudomonadota</taxon>
        <taxon>Alphaproteobacteria</taxon>
        <taxon>Sphingomonadales</taxon>
        <taxon>Sphingomonadaceae</taxon>
        <taxon>Sphingomonas</taxon>
    </lineage>
</organism>
<dbReference type="PATRIC" id="fig|869719.3.peg.262"/>
<dbReference type="Proteomes" id="UP000074310">
    <property type="component" value="Unassembled WGS sequence"/>
</dbReference>
<sequence>MRRAALLSLAAVLAGCAPSSRPATPVPPALPAAAPGVQCDANSAQPLIGQPAATAIAEAQRRSGARTVRRYVTGAALTMDFRPDRLNVETDGGGTIVRLACG</sequence>
<dbReference type="AlphaFoldDB" id="A0A147I6R0"/>